<keyword evidence="2" id="KW-0040">ANK repeat</keyword>
<evidence type="ECO:0000256" key="3">
    <source>
        <dbReference type="SAM" id="Phobius"/>
    </source>
</evidence>
<keyword evidence="1" id="KW-0677">Repeat</keyword>
<reference evidence="4" key="1">
    <citation type="submission" date="2020-05" db="EMBL/GenBank/DDBJ databases">
        <title>Mycena genomes resolve the evolution of fungal bioluminescence.</title>
        <authorList>
            <person name="Tsai I.J."/>
        </authorList>
    </citation>
    <scope>NUCLEOTIDE SEQUENCE</scope>
    <source>
        <strain evidence="4">CCC161011</strain>
    </source>
</reference>
<gene>
    <name evidence="4" type="ORF">MVEN_02260400</name>
</gene>
<feature type="transmembrane region" description="Helical" evidence="3">
    <location>
        <begin position="90"/>
        <end position="107"/>
    </location>
</feature>
<feature type="transmembrane region" description="Helical" evidence="3">
    <location>
        <begin position="354"/>
        <end position="373"/>
    </location>
</feature>
<feature type="transmembrane region" description="Helical" evidence="3">
    <location>
        <begin position="222"/>
        <end position="242"/>
    </location>
</feature>
<evidence type="ECO:0000313" key="4">
    <source>
        <dbReference type="EMBL" id="KAF7335098.1"/>
    </source>
</evidence>
<evidence type="ECO:0000313" key="5">
    <source>
        <dbReference type="Proteomes" id="UP000620124"/>
    </source>
</evidence>
<dbReference type="Pfam" id="PF12796">
    <property type="entry name" value="Ank_2"/>
    <property type="match status" value="2"/>
</dbReference>
<keyword evidence="3" id="KW-0472">Membrane</keyword>
<organism evidence="4 5">
    <name type="scientific">Mycena venus</name>
    <dbReference type="NCBI Taxonomy" id="2733690"/>
    <lineage>
        <taxon>Eukaryota</taxon>
        <taxon>Fungi</taxon>
        <taxon>Dikarya</taxon>
        <taxon>Basidiomycota</taxon>
        <taxon>Agaricomycotina</taxon>
        <taxon>Agaricomycetes</taxon>
        <taxon>Agaricomycetidae</taxon>
        <taxon>Agaricales</taxon>
        <taxon>Marasmiineae</taxon>
        <taxon>Mycenaceae</taxon>
        <taxon>Mycena</taxon>
    </lineage>
</organism>
<comment type="caution">
    <text evidence="4">The sequence shown here is derived from an EMBL/GenBank/DDBJ whole genome shotgun (WGS) entry which is preliminary data.</text>
</comment>
<keyword evidence="5" id="KW-1185">Reference proteome</keyword>
<name>A0A8H7CH05_9AGAR</name>
<dbReference type="SMART" id="SM00248">
    <property type="entry name" value="ANK"/>
    <property type="match status" value="5"/>
</dbReference>
<proteinExistence type="predicted"/>
<dbReference type="InterPro" id="IPR051165">
    <property type="entry name" value="Multifunctional_ANK_Repeat"/>
</dbReference>
<dbReference type="Gene3D" id="1.25.40.20">
    <property type="entry name" value="Ankyrin repeat-containing domain"/>
    <property type="match status" value="2"/>
</dbReference>
<dbReference type="OrthoDB" id="3351993at2759"/>
<sequence length="672" mass="74875">MAVNQLSILQDVGLLIGRGHAGHFAQARSHSSLLTTMDPSCITANPDISGIGVRAAIYAQNLLCFIPVVAYIWDGTVSPDEMKGIKDQSIGMLAIAFAVLISTIIQATTAVEALQITRFHVAVILDLSWMNNTSTWIWFLLYAHHLSKDDKRTRRPGDLDPRCPRCRLEPGREHIRARWSDWVPVVCSSKTCPQHVRAKSLRPVVVFRIVDRLWDLFSRTPVLILGSLHLSLMAAVGIVLWLNRSKFGTPPIGCDPTLTIVGGPALFSSRALQIFSLIMYFLLLIPGVNLLLPILFFLALHIGYNWSRKNHKKQWDVCIRCIRSICRTLSKNKLEDVESQKVHTKEVHTKEVHIAFLVIGLVLLVMINIIFLVDIELTLSRNKHFQSGEDDLWSFGQVLALLLLILPLRDAWNALQDIQKALRGVQKQFYQVFQEEVEVTPFLDRLQDLINLDADPKKCMKHPGFANLFQLAAYRGRKDIVEFFLNKDITADQRVIDTERTGTYGTALQAASANGHIAIVQLLLDNRTDKEEYINIGGGPYGTAIYAACVNNKVEVAKLLITQGTDLEEPIKETVFGNSLQLAAYLGKNDIVEFLLSEKIPADKQVIETQPSGDYGTALQAASANGHIAEVQLLLDKRTDNEEYINIVGGHYGTALCAACANEEFDIVEVAG</sequence>
<evidence type="ECO:0000256" key="2">
    <source>
        <dbReference type="ARBA" id="ARBA00023043"/>
    </source>
</evidence>
<dbReference type="PANTHER" id="PTHR24123:SF33">
    <property type="entry name" value="PROTEIN HOS4"/>
    <property type="match status" value="1"/>
</dbReference>
<feature type="transmembrane region" description="Helical" evidence="3">
    <location>
        <begin position="277"/>
        <end position="304"/>
    </location>
</feature>
<evidence type="ECO:0000256" key="1">
    <source>
        <dbReference type="ARBA" id="ARBA00022737"/>
    </source>
</evidence>
<dbReference type="PANTHER" id="PTHR24123">
    <property type="entry name" value="ANKYRIN REPEAT-CONTAINING"/>
    <property type="match status" value="1"/>
</dbReference>
<dbReference type="EMBL" id="JACAZI010000025">
    <property type="protein sequence ID" value="KAF7335098.1"/>
    <property type="molecule type" value="Genomic_DNA"/>
</dbReference>
<protein>
    <submittedName>
        <fullName evidence="4">Multiple ankyrin repeats single kh domain</fullName>
    </submittedName>
</protein>
<dbReference type="Proteomes" id="UP000620124">
    <property type="component" value="Unassembled WGS sequence"/>
</dbReference>
<keyword evidence="3" id="KW-1133">Transmembrane helix</keyword>
<dbReference type="AlphaFoldDB" id="A0A8H7CH05"/>
<dbReference type="SUPFAM" id="SSF48403">
    <property type="entry name" value="Ankyrin repeat"/>
    <property type="match status" value="1"/>
</dbReference>
<dbReference type="InterPro" id="IPR036770">
    <property type="entry name" value="Ankyrin_rpt-contain_sf"/>
</dbReference>
<keyword evidence="3" id="KW-0812">Transmembrane</keyword>
<dbReference type="InterPro" id="IPR002110">
    <property type="entry name" value="Ankyrin_rpt"/>
</dbReference>
<accession>A0A8H7CH05</accession>